<dbReference type="PANTHER" id="PTHR23323:SF26">
    <property type="entry name" value="VACUOLAR PROTEIN SORTING-ASSOCIATED PROTEIN 18 HOMOLOG"/>
    <property type="match status" value="1"/>
</dbReference>
<reference evidence="12" key="1">
    <citation type="submission" date="2023-03" db="EMBL/GenBank/DDBJ databases">
        <title>Mating type loci evolution in Malassezia.</title>
        <authorList>
            <person name="Coelho M.A."/>
        </authorList>
    </citation>
    <scope>NUCLEOTIDE SEQUENCE</scope>
    <source>
        <strain evidence="12">CBS 9431</strain>
    </source>
</reference>
<dbReference type="CDD" id="cd16462">
    <property type="entry name" value="RING-H2_Pep3p-like"/>
    <property type="match status" value="1"/>
</dbReference>
<evidence type="ECO:0000256" key="5">
    <source>
        <dbReference type="ARBA" id="ARBA00023136"/>
    </source>
</evidence>
<dbReference type="GO" id="GO:0008270">
    <property type="term" value="F:zinc ion binding"/>
    <property type="evidence" value="ECO:0007669"/>
    <property type="project" value="UniProtKB-KW"/>
</dbReference>
<dbReference type="Pfam" id="PF26148">
    <property type="entry name" value="VPS18_RING_C"/>
    <property type="match status" value="1"/>
</dbReference>
<evidence type="ECO:0000256" key="6">
    <source>
        <dbReference type="ARBA" id="ARBA00029433"/>
    </source>
</evidence>
<dbReference type="GO" id="GO:0006886">
    <property type="term" value="P:intracellular protein transport"/>
    <property type="evidence" value="ECO:0007669"/>
    <property type="project" value="UniProtKB-UniRule"/>
</dbReference>
<evidence type="ECO:0000313" key="12">
    <source>
        <dbReference type="EMBL" id="WFD40477.1"/>
    </source>
</evidence>
<evidence type="ECO:0000256" key="3">
    <source>
        <dbReference type="ARBA" id="ARBA00022771"/>
    </source>
</evidence>
<dbReference type="AlphaFoldDB" id="A0AAF0F8Y3"/>
<dbReference type="Proteomes" id="UP001217754">
    <property type="component" value="Chromosome 6"/>
</dbReference>
<dbReference type="EMBL" id="CP119963">
    <property type="protein sequence ID" value="WFD40477.1"/>
    <property type="molecule type" value="Genomic_DNA"/>
</dbReference>
<dbReference type="InterPro" id="IPR007810">
    <property type="entry name" value="Pep3/Vps18_beta-prop"/>
</dbReference>
<evidence type="ECO:0000256" key="4">
    <source>
        <dbReference type="ARBA" id="ARBA00022833"/>
    </source>
</evidence>
<proteinExistence type="inferred from homology"/>
<dbReference type="PROSITE" id="PS50236">
    <property type="entry name" value="CHCR"/>
    <property type="match status" value="1"/>
</dbReference>
<evidence type="ECO:0000256" key="9">
    <source>
        <dbReference type="SAM" id="MobiDB-lite"/>
    </source>
</evidence>
<dbReference type="GO" id="GO:0030897">
    <property type="term" value="C:HOPS complex"/>
    <property type="evidence" value="ECO:0007669"/>
    <property type="project" value="TreeGrafter"/>
</dbReference>
<dbReference type="InterPro" id="IPR058919">
    <property type="entry name" value="Pep3/Vps18_RING_C"/>
</dbReference>
<feature type="repeat" description="CHCR" evidence="7">
    <location>
        <begin position="670"/>
        <end position="837"/>
    </location>
</feature>
<keyword evidence="8" id="KW-0175">Coiled coil</keyword>
<dbReference type="PANTHER" id="PTHR23323">
    <property type="entry name" value="VACUOLAR PROTEIN SORTING-ASSOCIATED PROTEIN"/>
    <property type="match status" value="1"/>
</dbReference>
<keyword evidence="4" id="KW-0862">Zinc</keyword>
<organism evidence="12 13">
    <name type="scientific">Malassezia japonica</name>
    <dbReference type="NCBI Taxonomy" id="223818"/>
    <lineage>
        <taxon>Eukaryota</taxon>
        <taxon>Fungi</taxon>
        <taxon>Dikarya</taxon>
        <taxon>Basidiomycota</taxon>
        <taxon>Ustilaginomycotina</taxon>
        <taxon>Malasseziomycetes</taxon>
        <taxon>Malasseziales</taxon>
        <taxon>Malasseziaceae</taxon>
        <taxon>Malassezia</taxon>
    </lineage>
</organism>
<feature type="region of interest" description="Disordered" evidence="9">
    <location>
        <begin position="1"/>
        <end position="40"/>
    </location>
</feature>
<comment type="subcellular location">
    <subcellularLocation>
        <location evidence="6">Endomembrane system</location>
        <topology evidence="6">Peripheral membrane protein</topology>
        <orientation evidence="6">Cytoplasmic side</orientation>
    </subcellularLocation>
</comment>
<evidence type="ECO:0000256" key="7">
    <source>
        <dbReference type="PROSITE-ProRule" id="PRU01006"/>
    </source>
</evidence>
<evidence type="ECO:0008006" key="14">
    <source>
        <dbReference type="Google" id="ProtNLM"/>
    </source>
</evidence>
<dbReference type="RefSeq" id="XP_060123374.1">
    <property type="nucleotide sequence ID" value="XM_060267391.1"/>
</dbReference>
<evidence type="ECO:0000256" key="2">
    <source>
        <dbReference type="ARBA" id="ARBA00022723"/>
    </source>
</evidence>
<dbReference type="GO" id="GO:0007032">
    <property type="term" value="P:endosome organization"/>
    <property type="evidence" value="ECO:0007669"/>
    <property type="project" value="TreeGrafter"/>
</dbReference>
<dbReference type="Pfam" id="PF05131">
    <property type="entry name" value="Pep3_Vps18"/>
    <property type="match status" value="1"/>
</dbReference>
<dbReference type="InterPro" id="IPR000547">
    <property type="entry name" value="Clathrin_H-chain/VPS_repeat"/>
</dbReference>
<keyword evidence="3" id="KW-0863">Zinc-finger</keyword>
<gene>
    <name evidence="12" type="ORF">MJAP1_003463</name>
</gene>
<evidence type="ECO:0000259" key="10">
    <source>
        <dbReference type="Pfam" id="PF05131"/>
    </source>
</evidence>
<dbReference type="GeneID" id="85227114"/>
<dbReference type="GO" id="GO:0005768">
    <property type="term" value="C:endosome"/>
    <property type="evidence" value="ECO:0007669"/>
    <property type="project" value="TreeGrafter"/>
</dbReference>
<name>A0AAF0F8Y3_9BASI</name>
<feature type="domain" description="Pep3/Vps18 beta-propeller" evidence="10">
    <location>
        <begin position="43"/>
        <end position="445"/>
    </location>
</feature>
<keyword evidence="2" id="KW-0479">Metal-binding</keyword>
<evidence type="ECO:0000259" key="11">
    <source>
        <dbReference type="Pfam" id="PF26148"/>
    </source>
</evidence>
<evidence type="ECO:0000256" key="1">
    <source>
        <dbReference type="ARBA" id="ARBA00010454"/>
    </source>
</evidence>
<keyword evidence="5" id="KW-0472">Membrane</keyword>
<sequence>MRADEGSARRAAVPAHAAELGDETSPPHWQGDGAPTPDELPAPLFQLGRVQYALPASLVQLAVASNRMVLCLHGGHAHDASAPLLRLVCLDLDDPARACEATVPMPPVARTHRGVSAEGCCMFVDPSAEHVLLSLASGHNFYWTPSWSRARLLPRLAGLCITSAAWGKSDAAPSLGTPPAGRRWVCTPPVLLGTARGEVWELTCAVQVAAPNAPAQRGDFFDRLARKTAGGTADYTGAVERGVHRVFVLSEPQRIAGLALQTVQRGAREAYIVAATPTRLYEFSGTLGTPADDASVYDAVFQPYRDTLLTHLKIELPSELTHTSLLCTAPPMLAGARRALAWLTGAGLFHAELNLASAPPNSFLEKTGLLAYPSYGTPLFIARTAFHYVLVYAERVVCVHVMDEHVAWDEALPLGARESVVGVTMDETQDTCWIYTQSNILELIVSAEDRDVWHILLERHAYDDALQYAPNAACASLVYAARGDAMMQQGSYSDAADAYAHTADRTFEQVVLGLVEHGAHEGLRAYVSARLEQLPPTAKTQRLMLATWLVEMYLGAMNRLEDQVASHGDSASLTAQQHALESALRTFFATYQPALDPKTTYAILARHGRDDMWLAYAEAIRDTRQILTRWVRQEQWATALTTLASQSDVELYYHFAPILMSHAPAETVQCWERQAALDPARLIPALLQHRPAPGAVNYSVQYLQHVTTHGNTTPAVHNLLITLLAERAANDKADEASRARANDALQQAIEGSKAAGRAYYDMNYALRICARKRLHDACVRLYARMDRHENAVHLALEAGDMELACRCAELATDHALRKELWLKCAQHVIRQEHGIQSAMEFLQRTSLLTLEDILPLFPDFVVIDGFKEEICDTLETYVTQIDALKSEMDRTTRTAELIQQDIQSLSTRFLHMDADQACEDCGAPLLQRQMYLFPCRHGFHADCLTKEVTQHLPPRLLRRLLQLQEELAALTQGPKEPEAADTSQSPAFASLGASVAQGLSGTLKLDRLREHVRPQVIVDAISTGFSVGVASGRRVLAPLDPFAEPVVRARSADEDAKAEAAAPTADVHSLQMLANVDAVRSEMNTIVAGACPVCTLSVQHLALPFVEPEADPAEEESWAV</sequence>
<dbReference type="GO" id="GO:0006904">
    <property type="term" value="P:vesicle docking involved in exocytosis"/>
    <property type="evidence" value="ECO:0007669"/>
    <property type="project" value="TreeGrafter"/>
</dbReference>
<comment type="similarity">
    <text evidence="1">Belongs to the VPS18 family.</text>
</comment>
<dbReference type="GO" id="GO:0030674">
    <property type="term" value="F:protein-macromolecule adaptor activity"/>
    <property type="evidence" value="ECO:0007669"/>
    <property type="project" value="TreeGrafter"/>
</dbReference>
<evidence type="ECO:0000313" key="13">
    <source>
        <dbReference type="Proteomes" id="UP001217754"/>
    </source>
</evidence>
<keyword evidence="13" id="KW-1185">Reference proteome</keyword>
<feature type="coiled-coil region" evidence="8">
    <location>
        <begin position="874"/>
        <end position="901"/>
    </location>
</feature>
<feature type="compositionally biased region" description="Low complexity" evidence="9">
    <location>
        <begin position="9"/>
        <end position="18"/>
    </location>
</feature>
<protein>
    <recommendedName>
        <fullName evidence="14">Pep3/Vps18/deep orange domain-containing protein</fullName>
    </recommendedName>
</protein>
<accession>A0AAF0F8Y3</accession>
<dbReference type="GO" id="GO:0048284">
    <property type="term" value="P:organelle fusion"/>
    <property type="evidence" value="ECO:0007669"/>
    <property type="project" value="TreeGrafter"/>
</dbReference>
<feature type="domain" description="Pep3/Vps18 RING C-terminal" evidence="11">
    <location>
        <begin position="916"/>
        <end position="974"/>
    </location>
</feature>
<dbReference type="GO" id="GO:0007033">
    <property type="term" value="P:vacuole organization"/>
    <property type="evidence" value="ECO:0007669"/>
    <property type="project" value="TreeGrafter"/>
</dbReference>
<evidence type="ECO:0000256" key="8">
    <source>
        <dbReference type="SAM" id="Coils"/>
    </source>
</evidence>